<proteinExistence type="predicted"/>
<dbReference type="Proteomes" id="UP001153269">
    <property type="component" value="Unassembled WGS sequence"/>
</dbReference>
<name>A0A9N7YB78_PLEPL</name>
<evidence type="ECO:0000313" key="1">
    <source>
        <dbReference type="EMBL" id="CAB1419732.1"/>
    </source>
</evidence>
<sequence>MCSVAVCHRIMEVWLRARAPPEESSSRQTARGGVLTGVAPVSWWMKSRRQQEAPFQLVSEVMNSYHCAPLFADSRRVCPRVALTSGIITWIYCGALMKMRPNEAEVLAI</sequence>
<keyword evidence="2" id="KW-1185">Reference proteome</keyword>
<organism evidence="1 2">
    <name type="scientific">Pleuronectes platessa</name>
    <name type="common">European plaice</name>
    <dbReference type="NCBI Taxonomy" id="8262"/>
    <lineage>
        <taxon>Eukaryota</taxon>
        <taxon>Metazoa</taxon>
        <taxon>Chordata</taxon>
        <taxon>Craniata</taxon>
        <taxon>Vertebrata</taxon>
        <taxon>Euteleostomi</taxon>
        <taxon>Actinopterygii</taxon>
        <taxon>Neopterygii</taxon>
        <taxon>Teleostei</taxon>
        <taxon>Neoteleostei</taxon>
        <taxon>Acanthomorphata</taxon>
        <taxon>Carangaria</taxon>
        <taxon>Pleuronectiformes</taxon>
        <taxon>Pleuronectoidei</taxon>
        <taxon>Pleuronectidae</taxon>
        <taxon>Pleuronectes</taxon>
    </lineage>
</organism>
<evidence type="ECO:0000313" key="2">
    <source>
        <dbReference type="Proteomes" id="UP001153269"/>
    </source>
</evidence>
<reference evidence="1" key="1">
    <citation type="submission" date="2020-03" db="EMBL/GenBank/DDBJ databases">
        <authorList>
            <person name="Weist P."/>
        </authorList>
    </citation>
    <scope>NUCLEOTIDE SEQUENCE</scope>
</reference>
<accession>A0A9N7YB78</accession>
<dbReference type="EMBL" id="CADEAL010000406">
    <property type="protein sequence ID" value="CAB1419732.1"/>
    <property type="molecule type" value="Genomic_DNA"/>
</dbReference>
<protein>
    <submittedName>
        <fullName evidence="1">Uncharacterized protein</fullName>
    </submittedName>
</protein>
<comment type="caution">
    <text evidence="1">The sequence shown here is derived from an EMBL/GenBank/DDBJ whole genome shotgun (WGS) entry which is preliminary data.</text>
</comment>
<gene>
    <name evidence="1" type="ORF">PLEPLA_LOCUS7583</name>
</gene>
<dbReference type="AlphaFoldDB" id="A0A9N7YB78"/>